<dbReference type="Proteomes" id="UP000054978">
    <property type="component" value="Unassembled WGS sequence"/>
</dbReference>
<evidence type="ECO:0000259" key="8">
    <source>
        <dbReference type="Pfam" id="PF12704"/>
    </source>
</evidence>
<evidence type="ECO:0000313" key="10">
    <source>
        <dbReference type="Proteomes" id="UP000054978"/>
    </source>
</evidence>
<comment type="caution">
    <text evidence="9">The sequence shown here is derived from an EMBL/GenBank/DDBJ whole genome shotgun (WGS) entry which is preliminary data.</text>
</comment>
<protein>
    <submittedName>
        <fullName evidence="9">ABC transporter ATP-binding protein</fullName>
    </submittedName>
</protein>
<dbReference type="PANTHER" id="PTHR43738:SF3">
    <property type="entry name" value="ABC TRANSPORTER PERMEASE"/>
    <property type="match status" value="1"/>
</dbReference>
<dbReference type="PANTHER" id="PTHR43738">
    <property type="entry name" value="ABC TRANSPORTER, MEMBRANE PROTEIN"/>
    <property type="match status" value="1"/>
</dbReference>
<dbReference type="OrthoDB" id="9775474at2"/>
<feature type="transmembrane region" description="Helical" evidence="6">
    <location>
        <begin position="349"/>
        <end position="369"/>
    </location>
</feature>
<name>A0A158CYU8_9BURK</name>
<accession>A0A158CYU8</accession>
<feature type="domain" description="MacB-like periplasmic core" evidence="8">
    <location>
        <begin position="18"/>
        <end position="226"/>
    </location>
</feature>
<feature type="domain" description="ABC3 transporter permease C-terminal" evidence="7">
    <location>
        <begin position="260"/>
        <end position="373"/>
    </location>
</feature>
<keyword evidence="2" id="KW-1003">Cell membrane</keyword>
<evidence type="ECO:0000256" key="6">
    <source>
        <dbReference type="SAM" id="Phobius"/>
    </source>
</evidence>
<feature type="transmembrane region" description="Helical" evidence="6">
    <location>
        <begin position="299"/>
        <end position="323"/>
    </location>
</feature>
<keyword evidence="10" id="KW-1185">Reference proteome</keyword>
<dbReference type="Pfam" id="PF12704">
    <property type="entry name" value="MacB_PCD"/>
    <property type="match status" value="1"/>
</dbReference>
<comment type="subcellular location">
    <subcellularLocation>
        <location evidence="1">Cell membrane</location>
        <topology evidence="1">Multi-pass membrane protein</topology>
    </subcellularLocation>
</comment>
<dbReference type="Pfam" id="PF02687">
    <property type="entry name" value="FtsX"/>
    <property type="match status" value="1"/>
</dbReference>
<sequence>MFLLKLILRNALRHKLRTALTVLGLTIAVLAYGLLHTVVDAWYAGASAASNARLVTRNAISLVFPLPLAYENRIRGVDGVTLVARSNWFGGIYRDPKNFFAQFAVSDNYLDLYPEFIVSEQARADYRRDRKGCLIGRQLAEQYGFKVGDVIPLKGTIYPGTWDFVVRGIMEGRDESTITRQLIFHWEYLNETIRKTTKRNVDQVGVYVVGIKAPDAAAAVSRNIDNVFKNSLAETLTETEQAFQLGFVAMSNQIIAAIRVVSYVVILIIMAVMANAMAMSARERITEYATLKALGFGPGFLSVLVFGESLAICAVGGGIGILATPPMAEVFKHATGGVFPVFMVSRETMLLQAACALVVALAAAIVPAVQASRVRIVEGLRAIG</sequence>
<keyword evidence="3 6" id="KW-0812">Transmembrane</keyword>
<dbReference type="AlphaFoldDB" id="A0A158CYU8"/>
<dbReference type="STRING" id="1777144.AWB83_04830"/>
<dbReference type="GO" id="GO:0005886">
    <property type="term" value="C:plasma membrane"/>
    <property type="evidence" value="ECO:0007669"/>
    <property type="project" value="UniProtKB-SubCell"/>
</dbReference>
<evidence type="ECO:0000256" key="4">
    <source>
        <dbReference type="ARBA" id="ARBA00022989"/>
    </source>
</evidence>
<evidence type="ECO:0000259" key="7">
    <source>
        <dbReference type="Pfam" id="PF02687"/>
    </source>
</evidence>
<gene>
    <name evidence="9" type="ORF">AWB83_04830</name>
</gene>
<reference evidence="9" key="1">
    <citation type="submission" date="2016-01" db="EMBL/GenBank/DDBJ databases">
        <authorList>
            <person name="Peeters C."/>
        </authorList>
    </citation>
    <scope>NUCLEOTIDE SEQUENCE [LARGE SCALE GENOMIC DNA]</scope>
    <source>
        <strain evidence="9">LMG 29326</strain>
    </source>
</reference>
<evidence type="ECO:0000256" key="5">
    <source>
        <dbReference type="ARBA" id="ARBA00023136"/>
    </source>
</evidence>
<dbReference type="InterPro" id="IPR003838">
    <property type="entry name" value="ABC3_permease_C"/>
</dbReference>
<dbReference type="EMBL" id="FCOB02000025">
    <property type="protein sequence ID" value="SAK87535.1"/>
    <property type="molecule type" value="Genomic_DNA"/>
</dbReference>
<evidence type="ECO:0000256" key="3">
    <source>
        <dbReference type="ARBA" id="ARBA00022692"/>
    </source>
</evidence>
<keyword evidence="9" id="KW-0067">ATP-binding</keyword>
<evidence type="ECO:0000313" key="9">
    <source>
        <dbReference type="EMBL" id="SAK87535.1"/>
    </source>
</evidence>
<evidence type="ECO:0000256" key="2">
    <source>
        <dbReference type="ARBA" id="ARBA00022475"/>
    </source>
</evidence>
<keyword evidence="4 6" id="KW-1133">Transmembrane helix</keyword>
<dbReference type="RefSeq" id="WP_087048188.1">
    <property type="nucleotide sequence ID" value="NZ_FCOB02000025.1"/>
</dbReference>
<keyword evidence="5 6" id="KW-0472">Membrane</keyword>
<dbReference type="InterPro" id="IPR051125">
    <property type="entry name" value="ABC-4/HrtB_transporter"/>
</dbReference>
<evidence type="ECO:0000256" key="1">
    <source>
        <dbReference type="ARBA" id="ARBA00004651"/>
    </source>
</evidence>
<organism evidence="9 10">
    <name type="scientific">Caballeronia ptereochthonis</name>
    <dbReference type="NCBI Taxonomy" id="1777144"/>
    <lineage>
        <taxon>Bacteria</taxon>
        <taxon>Pseudomonadati</taxon>
        <taxon>Pseudomonadota</taxon>
        <taxon>Betaproteobacteria</taxon>
        <taxon>Burkholderiales</taxon>
        <taxon>Burkholderiaceae</taxon>
        <taxon>Caballeronia</taxon>
    </lineage>
</organism>
<dbReference type="InterPro" id="IPR025857">
    <property type="entry name" value="MacB_PCD"/>
</dbReference>
<keyword evidence="9" id="KW-0547">Nucleotide-binding</keyword>
<proteinExistence type="predicted"/>
<feature type="transmembrane region" description="Helical" evidence="6">
    <location>
        <begin position="260"/>
        <end position="278"/>
    </location>
</feature>
<dbReference type="GO" id="GO:0005524">
    <property type="term" value="F:ATP binding"/>
    <property type="evidence" value="ECO:0007669"/>
    <property type="project" value="UniProtKB-KW"/>
</dbReference>